<dbReference type="KEGG" id="bmei:Spa11_38290"/>
<organism evidence="1 2">
    <name type="scientific">Botrimarina mediterranea</name>
    <dbReference type="NCBI Taxonomy" id="2528022"/>
    <lineage>
        <taxon>Bacteria</taxon>
        <taxon>Pseudomonadati</taxon>
        <taxon>Planctomycetota</taxon>
        <taxon>Planctomycetia</taxon>
        <taxon>Pirellulales</taxon>
        <taxon>Lacipirellulaceae</taxon>
        <taxon>Botrimarina</taxon>
    </lineage>
</organism>
<proteinExistence type="predicted"/>
<dbReference type="AlphaFoldDB" id="A0A518KCX2"/>
<evidence type="ECO:0000313" key="1">
    <source>
        <dbReference type="EMBL" id="QDV75609.1"/>
    </source>
</evidence>
<name>A0A518KCX2_9BACT</name>
<accession>A0A518KCX2</accession>
<gene>
    <name evidence="1" type="ORF">Spa11_38290</name>
</gene>
<keyword evidence="2" id="KW-1185">Reference proteome</keyword>
<evidence type="ECO:0000313" key="2">
    <source>
        <dbReference type="Proteomes" id="UP000316426"/>
    </source>
</evidence>
<protein>
    <submittedName>
        <fullName evidence="1">Uncharacterized protein</fullName>
    </submittedName>
</protein>
<sequence>MPNAVEGETPCYKDKKKRRLTIKLINAGWVHGRLKTAVVAWRPAPPGSAPAPQAARGIGVRSAVLHGDGVQLTDRCLDVRQSESAPINGGLRQLPASFSDKRFTRASGAKTGAPPFWHNHCIRLVSLTLGVIPTAVAIHVSAASFLQGQRPNGANVQKRESAMSLKTSGVSDASTLQSRIRESWDPVQRAERRIEADRRLRQLARLMCGSPVAARAM</sequence>
<dbReference type="Proteomes" id="UP000316426">
    <property type="component" value="Chromosome"/>
</dbReference>
<dbReference type="EMBL" id="CP036349">
    <property type="protein sequence ID" value="QDV75609.1"/>
    <property type="molecule type" value="Genomic_DNA"/>
</dbReference>
<reference evidence="1 2" key="1">
    <citation type="submission" date="2019-02" db="EMBL/GenBank/DDBJ databases">
        <title>Deep-cultivation of Planctomycetes and their phenomic and genomic characterization uncovers novel biology.</title>
        <authorList>
            <person name="Wiegand S."/>
            <person name="Jogler M."/>
            <person name="Boedeker C."/>
            <person name="Pinto D."/>
            <person name="Vollmers J."/>
            <person name="Rivas-Marin E."/>
            <person name="Kohn T."/>
            <person name="Peeters S.H."/>
            <person name="Heuer A."/>
            <person name="Rast P."/>
            <person name="Oberbeckmann S."/>
            <person name="Bunk B."/>
            <person name="Jeske O."/>
            <person name="Meyerdierks A."/>
            <person name="Storesund J.E."/>
            <person name="Kallscheuer N."/>
            <person name="Luecker S."/>
            <person name="Lage O.M."/>
            <person name="Pohl T."/>
            <person name="Merkel B.J."/>
            <person name="Hornburger P."/>
            <person name="Mueller R.-W."/>
            <person name="Bruemmer F."/>
            <person name="Labrenz M."/>
            <person name="Spormann A.M."/>
            <person name="Op den Camp H."/>
            <person name="Overmann J."/>
            <person name="Amann R."/>
            <person name="Jetten M.S.M."/>
            <person name="Mascher T."/>
            <person name="Medema M.H."/>
            <person name="Devos D.P."/>
            <person name="Kaster A.-K."/>
            <person name="Ovreas L."/>
            <person name="Rohde M."/>
            <person name="Galperin M.Y."/>
            <person name="Jogler C."/>
        </authorList>
    </citation>
    <scope>NUCLEOTIDE SEQUENCE [LARGE SCALE GENOMIC DNA]</scope>
    <source>
        <strain evidence="1 2">Spa11</strain>
    </source>
</reference>